<accession>A0A9D4TX33</accession>
<dbReference type="SUPFAM" id="SSF81383">
    <property type="entry name" value="F-box domain"/>
    <property type="match status" value="1"/>
</dbReference>
<organism evidence="5 6">
    <name type="scientific">Chlorella vulgaris</name>
    <name type="common">Green alga</name>
    <dbReference type="NCBI Taxonomy" id="3077"/>
    <lineage>
        <taxon>Eukaryota</taxon>
        <taxon>Viridiplantae</taxon>
        <taxon>Chlorophyta</taxon>
        <taxon>core chlorophytes</taxon>
        <taxon>Trebouxiophyceae</taxon>
        <taxon>Chlorellales</taxon>
        <taxon>Chlorellaceae</taxon>
        <taxon>Chlorella clade</taxon>
        <taxon>Chlorella</taxon>
    </lineage>
</organism>
<proteinExistence type="predicted"/>
<feature type="domain" description="Tyrosine specific protein phosphatases" evidence="4">
    <location>
        <begin position="154"/>
        <end position="226"/>
    </location>
</feature>
<dbReference type="Gene3D" id="3.90.190.10">
    <property type="entry name" value="Protein tyrosine phosphatase superfamily"/>
    <property type="match status" value="1"/>
</dbReference>
<dbReference type="PANTHER" id="PTHR47216:SF4">
    <property type="entry name" value="OS01G0859400 PROTEIN"/>
    <property type="match status" value="1"/>
</dbReference>
<dbReference type="InterPro" id="IPR001810">
    <property type="entry name" value="F-box_dom"/>
</dbReference>
<gene>
    <name evidence="5" type="ORF">D9Q98_006191</name>
</gene>
<dbReference type="PANTHER" id="PTHR47216">
    <property type="match status" value="1"/>
</dbReference>
<protein>
    <recommendedName>
        <fullName evidence="4">Tyrosine specific protein phosphatases domain-containing protein</fullName>
    </recommendedName>
</protein>
<keyword evidence="1" id="KW-0378">Hydrolase</keyword>
<dbReference type="Gene3D" id="1.20.1280.50">
    <property type="match status" value="1"/>
</dbReference>
<dbReference type="InterPro" id="IPR057023">
    <property type="entry name" value="PTP-SAK"/>
</dbReference>
<reference evidence="5" key="2">
    <citation type="submission" date="2020-11" db="EMBL/GenBank/DDBJ databases">
        <authorList>
            <person name="Cecchin M."/>
            <person name="Marcolungo L."/>
            <person name="Rossato M."/>
            <person name="Girolomoni L."/>
            <person name="Cosentino E."/>
            <person name="Cuine S."/>
            <person name="Li-Beisson Y."/>
            <person name="Delledonne M."/>
            <person name="Ballottari M."/>
        </authorList>
    </citation>
    <scope>NUCLEOTIDE SEQUENCE</scope>
    <source>
        <strain evidence="5">211/11P</strain>
        <tissue evidence="5">Whole cell</tissue>
    </source>
</reference>
<dbReference type="AlphaFoldDB" id="A0A9D4TX33"/>
<dbReference type="Pfam" id="PF12937">
    <property type="entry name" value="F-box-like"/>
    <property type="match status" value="1"/>
</dbReference>
<dbReference type="CDD" id="cd14527">
    <property type="entry name" value="DSP_bac"/>
    <property type="match status" value="1"/>
</dbReference>
<sequence length="413" mass="44766">MGVHLSGLVGSIALLPGLAAWFCPLPTPVTVLLAHISGSGLLVAAAATDALAVHTTGLLGKRSDGTIDPVRFALLWPYHFSLRAKLALQRKYSSEPSFNQVTPDYFIGAWPSEQKLVPTVQPAVLDVTCELPLQLVPPAYLNLSVWDTHAPSVPQIEQGVQWALQQRSAGRPVLVHCAHGHGRSATVLGAILVAEGIAKGAADAEAIMKSVRPREAAVSAPHVQAPKALDSTDVVEFVLARLEVKELAAAAQVCRQWRAASLTAMDAWRRAFVAAFGSEDKGADYPQQLSWRDKYIAALLNYAHMRLRSKARFLDEMQDSLQVVQHNYNTLVAAHPEVAAGMPPEACDKREPEAAGPGNNEKQQLLSDMARMEQSLVCLRSCVDKAEADIAELQRRREHLQAATDYRPNVPSS</sequence>
<dbReference type="GO" id="GO:0016791">
    <property type="term" value="F:phosphatase activity"/>
    <property type="evidence" value="ECO:0007669"/>
    <property type="project" value="UniProtKB-ARBA"/>
</dbReference>
<dbReference type="SUPFAM" id="SSF52799">
    <property type="entry name" value="(Phosphotyrosine protein) phosphatases II"/>
    <property type="match status" value="1"/>
</dbReference>
<dbReference type="InterPro" id="IPR000387">
    <property type="entry name" value="Tyr_Pase_dom"/>
</dbReference>
<evidence type="ECO:0000256" key="2">
    <source>
        <dbReference type="SAM" id="Coils"/>
    </source>
</evidence>
<feature type="region of interest" description="Disordered" evidence="3">
    <location>
        <begin position="342"/>
        <end position="361"/>
    </location>
</feature>
<evidence type="ECO:0000256" key="3">
    <source>
        <dbReference type="SAM" id="MobiDB-lite"/>
    </source>
</evidence>
<dbReference type="InterPro" id="IPR029021">
    <property type="entry name" value="Prot-tyrosine_phosphatase-like"/>
</dbReference>
<evidence type="ECO:0000256" key="1">
    <source>
        <dbReference type="ARBA" id="ARBA00022801"/>
    </source>
</evidence>
<evidence type="ECO:0000259" key="4">
    <source>
        <dbReference type="PROSITE" id="PS50056"/>
    </source>
</evidence>
<dbReference type="InterPro" id="IPR036047">
    <property type="entry name" value="F-box-like_dom_sf"/>
</dbReference>
<evidence type="ECO:0000313" key="6">
    <source>
        <dbReference type="Proteomes" id="UP001055712"/>
    </source>
</evidence>
<dbReference type="Proteomes" id="UP001055712">
    <property type="component" value="Unassembled WGS sequence"/>
</dbReference>
<dbReference type="OrthoDB" id="1890923at2759"/>
<comment type="caution">
    <text evidence="5">The sequence shown here is derived from an EMBL/GenBank/DDBJ whole genome shotgun (WGS) entry which is preliminary data.</text>
</comment>
<keyword evidence="2" id="KW-0175">Coiled coil</keyword>
<feature type="coiled-coil region" evidence="2">
    <location>
        <begin position="376"/>
        <end position="403"/>
    </location>
</feature>
<dbReference type="PROSITE" id="PS00383">
    <property type="entry name" value="TYR_PHOSPHATASE_1"/>
    <property type="match status" value="1"/>
</dbReference>
<dbReference type="Pfam" id="PF22784">
    <property type="entry name" value="PTP-SAK"/>
    <property type="match status" value="1"/>
</dbReference>
<dbReference type="PROSITE" id="PS50056">
    <property type="entry name" value="TYR_PHOSPHATASE_2"/>
    <property type="match status" value="1"/>
</dbReference>
<keyword evidence="6" id="KW-1185">Reference proteome</keyword>
<evidence type="ECO:0000313" key="5">
    <source>
        <dbReference type="EMBL" id="KAI3436779.1"/>
    </source>
</evidence>
<dbReference type="InterPro" id="IPR016130">
    <property type="entry name" value="Tyr_Pase_AS"/>
</dbReference>
<name>A0A9D4TX33_CHLVU</name>
<dbReference type="EMBL" id="SIDB01000002">
    <property type="protein sequence ID" value="KAI3436779.1"/>
    <property type="molecule type" value="Genomic_DNA"/>
</dbReference>
<reference evidence="5" key="1">
    <citation type="journal article" date="2019" name="Plant J.">
        <title>Chlorella vulgaris genome assembly and annotation reveals the molecular basis for metabolic acclimation to high light conditions.</title>
        <authorList>
            <person name="Cecchin M."/>
            <person name="Marcolungo L."/>
            <person name="Rossato M."/>
            <person name="Girolomoni L."/>
            <person name="Cosentino E."/>
            <person name="Cuine S."/>
            <person name="Li-Beisson Y."/>
            <person name="Delledonne M."/>
            <person name="Ballottari M."/>
        </authorList>
    </citation>
    <scope>NUCLEOTIDE SEQUENCE</scope>
    <source>
        <strain evidence="5">211/11P</strain>
    </source>
</reference>